<accession>A0A939G489</accession>
<keyword evidence="3" id="KW-0732">Signal</keyword>
<feature type="compositionally biased region" description="Polar residues" evidence="1">
    <location>
        <begin position="43"/>
        <end position="53"/>
    </location>
</feature>
<feature type="transmembrane region" description="Helical" evidence="2">
    <location>
        <begin position="172"/>
        <end position="190"/>
    </location>
</feature>
<comment type="caution">
    <text evidence="4">The sequence shown here is derived from an EMBL/GenBank/DDBJ whole genome shotgun (WGS) entry which is preliminary data.</text>
</comment>
<keyword evidence="5" id="KW-1185">Reference proteome</keyword>
<dbReference type="AlphaFoldDB" id="A0A939G489"/>
<name>A0A939G489_9BACT</name>
<keyword evidence="2" id="KW-0472">Membrane</keyword>
<feature type="signal peptide" evidence="3">
    <location>
        <begin position="1"/>
        <end position="26"/>
    </location>
</feature>
<feature type="chain" id="PRO_5037252204" evidence="3">
    <location>
        <begin position="27"/>
        <end position="192"/>
    </location>
</feature>
<gene>
    <name evidence="4" type="ORF">J2I48_00875</name>
</gene>
<dbReference type="Proteomes" id="UP000664795">
    <property type="component" value="Unassembled WGS sequence"/>
</dbReference>
<protein>
    <submittedName>
        <fullName evidence="4">Uncharacterized protein</fullName>
    </submittedName>
</protein>
<organism evidence="4 5">
    <name type="scientific">Fibrella aquatilis</name>
    <dbReference type="NCBI Taxonomy" id="2817059"/>
    <lineage>
        <taxon>Bacteria</taxon>
        <taxon>Pseudomonadati</taxon>
        <taxon>Bacteroidota</taxon>
        <taxon>Cytophagia</taxon>
        <taxon>Cytophagales</taxon>
        <taxon>Spirosomataceae</taxon>
        <taxon>Fibrella</taxon>
    </lineage>
</organism>
<dbReference type="RefSeq" id="WP_207333490.1">
    <property type="nucleotide sequence ID" value="NZ_JAFMYU010000001.1"/>
</dbReference>
<keyword evidence="2" id="KW-0812">Transmembrane</keyword>
<sequence>MIRFAKSITLSVAAAALLSACSRPMATFQASKPMHYYSPSGPMVSTETGNATPEVTAGAHPEQPNTTLPTPTEQVAPALASLKATYATDKRMTRRLARIEQQLTENRAAPVNIIAQKTSLVQRLVLKKMAKQMQRKLAPNQATDIAGPARLGLIIAGVGLLLLIIGNAFFSILGLIALLAGGALFVYSLLQE</sequence>
<evidence type="ECO:0000256" key="1">
    <source>
        <dbReference type="SAM" id="MobiDB-lite"/>
    </source>
</evidence>
<proteinExistence type="predicted"/>
<evidence type="ECO:0000256" key="3">
    <source>
        <dbReference type="SAM" id="SignalP"/>
    </source>
</evidence>
<dbReference type="PROSITE" id="PS51257">
    <property type="entry name" value="PROKAR_LIPOPROTEIN"/>
    <property type="match status" value="1"/>
</dbReference>
<feature type="transmembrane region" description="Helical" evidence="2">
    <location>
        <begin position="145"/>
        <end position="165"/>
    </location>
</feature>
<reference evidence="4 5" key="1">
    <citation type="submission" date="2021-03" db="EMBL/GenBank/DDBJ databases">
        <title>Fibrella sp. HMF5036 genome sequencing and assembly.</title>
        <authorList>
            <person name="Kang H."/>
            <person name="Kim H."/>
            <person name="Bae S."/>
            <person name="Joh K."/>
        </authorList>
    </citation>
    <scope>NUCLEOTIDE SEQUENCE [LARGE SCALE GENOMIC DNA]</scope>
    <source>
        <strain evidence="4 5">HMF5036</strain>
    </source>
</reference>
<dbReference type="EMBL" id="JAFMYU010000001">
    <property type="protein sequence ID" value="MBO0929523.1"/>
    <property type="molecule type" value="Genomic_DNA"/>
</dbReference>
<feature type="region of interest" description="Disordered" evidence="1">
    <location>
        <begin position="39"/>
        <end position="71"/>
    </location>
</feature>
<evidence type="ECO:0000313" key="4">
    <source>
        <dbReference type="EMBL" id="MBO0929523.1"/>
    </source>
</evidence>
<evidence type="ECO:0000256" key="2">
    <source>
        <dbReference type="SAM" id="Phobius"/>
    </source>
</evidence>
<keyword evidence="2" id="KW-1133">Transmembrane helix</keyword>
<evidence type="ECO:0000313" key="5">
    <source>
        <dbReference type="Proteomes" id="UP000664795"/>
    </source>
</evidence>